<dbReference type="UniPathway" id="UPA00378"/>
<proteinExistence type="inferred from homology"/>
<feature type="domain" description="Ribophorin II C-terminal" evidence="15">
    <location>
        <begin position="157"/>
        <end position="241"/>
    </location>
</feature>
<protein>
    <recommendedName>
        <fullName evidence="11">Ribophorin II</fullName>
    </recommendedName>
    <alternativeName>
        <fullName evidence="10">Ribophorin-2</fullName>
    </alternativeName>
</protein>
<evidence type="ECO:0000256" key="2">
    <source>
        <dbReference type="ARBA" id="ARBA00004477"/>
    </source>
</evidence>
<dbReference type="PANTHER" id="PTHR12640">
    <property type="entry name" value="RIBOPHORIN II"/>
    <property type="match status" value="1"/>
</dbReference>
<dbReference type="EMBL" id="KV453842">
    <property type="protein sequence ID" value="ODV90161.1"/>
    <property type="molecule type" value="Genomic_DNA"/>
</dbReference>
<name>A0A1E4TEG4_9ASCO</name>
<comment type="pathway">
    <text evidence="3">Protein modification; protein glycosylation.</text>
</comment>
<feature type="transmembrane region" description="Helical" evidence="12">
    <location>
        <begin position="166"/>
        <end position="187"/>
    </location>
</feature>
<dbReference type="GO" id="GO:0008250">
    <property type="term" value="C:oligosaccharyltransferase complex"/>
    <property type="evidence" value="ECO:0007669"/>
    <property type="project" value="InterPro"/>
</dbReference>
<evidence type="ECO:0000256" key="7">
    <source>
        <dbReference type="ARBA" id="ARBA00022824"/>
    </source>
</evidence>
<dbReference type="Pfam" id="PF23860">
    <property type="entry name" value="Ribophorin_II_3rd"/>
    <property type="match status" value="1"/>
</dbReference>
<keyword evidence="7" id="KW-0256">Endoplasmic reticulum</keyword>
<evidence type="ECO:0000256" key="5">
    <source>
        <dbReference type="ARBA" id="ARBA00022692"/>
    </source>
</evidence>
<evidence type="ECO:0000313" key="17">
    <source>
        <dbReference type="Proteomes" id="UP000095023"/>
    </source>
</evidence>
<keyword evidence="5 12" id="KW-0812">Transmembrane</keyword>
<feature type="transmembrane region" description="Helical" evidence="12">
    <location>
        <begin position="208"/>
        <end position="226"/>
    </location>
</feature>
<accession>A0A1E4TEG4</accession>
<dbReference type="PANTHER" id="PTHR12640:SF0">
    <property type="entry name" value="DOLICHYL-DIPHOSPHOOLIGOSACCHARIDE--PROTEIN GLYCOSYLTRANSFERASE SUBUNIT 2"/>
    <property type="match status" value="1"/>
</dbReference>
<evidence type="ECO:0000259" key="14">
    <source>
        <dbReference type="Pfam" id="PF23860"/>
    </source>
</evidence>
<organism evidence="16 17">
    <name type="scientific">Tortispora caseinolytica NRRL Y-17796</name>
    <dbReference type="NCBI Taxonomy" id="767744"/>
    <lineage>
        <taxon>Eukaryota</taxon>
        <taxon>Fungi</taxon>
        <taxon>Dikarya</taxon>
        <taxon>Ascomycota</taxon>
        <taxon>Saccharomycotina</taxon>
        <taxon>Trigonopsidomycetes</taxon>
        <taxon>Trigonopsidales</taxon>
        <taxon>Trigonopsidaceae</taxon>
        <taxon>Tortispora</taxon>
    </lineage>
</organism>
<feature type="signal peptide" evidence="13">
    <location>
        <begin position="1"/>
        <end position="21"/>
    </location>
</feature>
<reference evidence="17" key="1">
    <citation type="submission" date="2016-02" db="EMBL/GenBank/DDBJ databases">
        <title>Comparative genomics of biotechnologically important yeasts.</title>
        <authorList>
            <consortium name="DOE Joint Genome Institute"/>
            <person name="Riley R."/>
            <person name="Haridas S."/>
            <person name="Wolfe K.H."/>
            <person name="Lopes M.R."/>
            <person name="Hittinger C.T."/>
            <person name="Goker M."/>
            <person name="Salamov A."/>
            <person name="Wisecaver J."/>
            <person name="Long T.M."/>
            <person name="Aerts A.L."/>
            <person name="Barry K."/>
            <person name="Choi C."/>
            <person name="Clum A."/>
            <person name="Coughlan A.Y."/>
            <person name="Deshpande S."/>
            <person name="Douglass A.P."/>
            <person name="Hanson S.J."/>
            <person name="Klenk H.-P."/>
            <person name="Labutti K."/>
            <person name="Lapidus A."/>
            <person name="Lindquist E."/>
            <person name="Lipzen A."/>
            <person name="Meier-Kolthoff J.P."/>
            <person name="Ohm R.A."/>
            <person name="Otillar R.P."/>
            <person name="Pangilinan J."/>
            <person name="Peng Y."/>
            <person name="Rokas A."/>
            <person name="Rosa C.A."/>
            <person name="Scheuner C."/>
            <person name="Sibirny A.A."/>
            <person name="Slot J.C."/>
            <person name="Stielow J.B."/>
            <person name="Sun H."/>
            <person name="Kurtzman C.P."/>
            <person name="Blackwell M."/>
            <person name="Jeffries T.W."/>
            <person name="Grigoriev I.V."/>
        </authorList>
    </citation>
    <scope>NUCLEOTIDE SEQUENCE [LARGE SCALE GENOMIC DNA]</scope>
    <source>
        <strain evidence="17">NRRL Y-17796</strain>
    </source>
</reference>
<feature type="transmembrane region" description="Helical" evidence="12">
    <location>
        <begin position="232"/>
        <end position="255"/>
    </location>
</feature>
<dbReference type="Pfam" id="PF25147">
    <property type="entry name" value="Ribophorin_II_C"/>
    <property type="match status" value="1"/>
</dbReference>
<keyword evidence="17" id="KW-1185">Reference proteome</keyword>
<evidence type="ECO:0000256" key="8">
    <source>
        <dbReference type="ARBA" id="ARBA00022989"/>
    </source>
</evidence>
<evidence type="ECO:0000256" key="12">
    <source>
        <dbReference type="SAM" id="Phobius"/>
    </source>
</evidence>
<comment type="subcellular location">
    <subcellularLocation>
        <location evidence="2">Endoplasmic reticulum membrane</location>
        <topology evidence="2">Multi-pass membrane protein</topology>
    </subcellularLocation>
</comment>
<feature type="chain" id="PRO_5044252209" description="Ribophorin II" evidence="13">
    <location>
        <begin position="22"/>
        <end position="264"/>
    </location>
</feature>
<evidence type="ECO:0000256" key="3">
    <source>
        <dbReference type="ARBA" id="ARBA00004922"/>
    </source>
</evidence>
<evidence type="ECO:0000256" key="4">
    <source>
        <dbReference type="ARBA" id="ARBA00009038"/>
    </source>
</evidence>
<evidence type="ECO:0000259" key="15">
    <source>
        <dbReference type="Pfam" id="PF25147"/>
    </source>
</evidence>
<evidence type="ECO:0000256" key="6">
    <source>
        <dbReference type="ARBA" id="ARBA00022729"/>
    </source>
</evidence>
<dbReference type="OrthoDB" id="432292at2759"/>
<comment type="similarity">
    <text evidence="4">Belongs to the SWP1 family.</text>
</comment>
<sequence length="264" mass="28973">MRVYSLIALASAIYAWKIADGEISVNEKVGIIDSSSFTAKQPAKKLEFNTNQILRVKFNLGELSEVPNQVFVQLIDSSDNEAVFPVQVRNSGRSKVSIESKTIPLSGDVSMRLLIGAANSKDVVDIEIGSLNILSSASQKSKRDLQLHSKPEQFHTFNSEAKPAPIALVAIFASAIVASLAVLIFMWNNEGMLNLRFLKTSLSSLPQTIFLASIISIQVLFHYYYLGASIFTVIKFMAVLLPALAYSSLKIFPVIDSRILSSKN</sequence>
<evidence type="ECO:0000313" key="16">
    <source>
        <dbReference type="EMBL" id="ODV90161.1"/>
    </source>
</evidence>
<evidence type="ECO:0000256" key="11">
    <source>
        <dbReference type="ARBA" id="ARBA00032139"/>
    </source>
</evidence>
<feature type="domain" description="Ribophorin II third" evidence="14">
    <location>
        <begin position="38"/>
        <end position="132"/>
    </location>
</feature>
<dbReference type="AlphaFoldDB" id="A0A1E4TEG4"/>
<dbReference type="GO" id="GO:0006487">
    <property type="term" value="P:protein N-linked glycosylation"/>
    <property type="evidence" value="ECO:0007669"/>
    <property type="project" value="TreeGrafter"/>
</dbReference>
<keyword evidence="8 12" id="KW-1133">Transmembrane helix</keyword>
<evidence type="ECO:0000256" key="10">
    <source>
        <dbReference type="ARBA" id="ARBA00030078"/>
    </source>
</evidence>
<keyword evidence="6 13" id="KW-0732">Signal</keyword>
<dbReference type="InterPro" id="IPR008814">
    <property type="entry name" value="Swp1"/>
</dbReference>
<keyword evidence="9 12" id="KW-0472">Membrane</keyword>
<evidence type="ECO:0000256" key="13">
    <source>
        <dbReference type="SAM" id="SignalP"/>
    </source>
</evidence>
<comment type="function">
    <text evidence="1">Subunit of the oligosaccharyl transferase (OST) complex that catalyzes the initial transfer of a defined glycan (Glc(3)Man(9)GlcNAc(2) in eukaryotes) from the lipid carrier dolichol-pyrophosphate to an asparagine residue within an Asn-X-Ser/Thr consensus motif in nascent polypeptide chains, the first step in protein N-glycosylation. N-glycosylation occurs cotranslationally and the complex associates with the Sec61 complex at the channel-forming translocon complex that mediates protein translocation across the endoplasmic reticulum (ER). All subunits are required for a maximal enzyme activity.</text>
</comment>
<evidence type="ECO:0000256" key="1">
    <source>
        <dbReference type="ARBA" id="ARBA00002791"/>
    </source>
</evidence>
<dbReference type="InterPro" id="IPR056790">
    <property type="entry name" value="Ribophorin_II_C"/>
</dbReference>
<dbReference type="Proteomes" id="UP000095023">
    <property type="component" value="Unassembled WGS sequence"/>
</dbReference>
<dbReference type="InterPro" id="IPR055374">
    <property type="entry name" value="Ribophorin_II_3rd"/>
</dbReference>
<gene>
    <name evidence="16" type="ORF">CANCADRAFT_1894</name>
</gene>
<evidence type="ECO:0000256" key="9">
    <source>
        <dbReference type="ARBA" id="ARBA00023136"/>
    </source>
</evidence>